<evidence type="ECO:0000313" key="2">
    <source>
        <dbReference type="Proteomes" id="UP000768646"/>
    </source>
</evidence>
<protein>
    <submittedName>
        <fullName evidence="1">Uncharacterized protein</fullName>
    </submittedName>
</protein>
<dbReference type="EMBL" id="JABTEG010000009">
    <property type="protein sequence ID" value="KAG4304337.1"/>
    <property type="molecule type" value="Genomic_DNA"/>
</dbReference>
<dbReference type="Proteomes" id="UP000768646">
    <property type="component" value="Unassembled WGS sequence"/>
</dbReference>
<gene>
    <name evidence="1" type="ORF">PORY_002312</name>
</gene>
<organism evidence="1 2">
    <name type="scientific">Pneumocystis oryctolagi</name>
    <dbReference type="NCBI Taxonomy" id="42067"/>
    <lineage>
        <taxon>Eukaryota</taxon>
        <taxon>Fungi</taxon>
        <taxon>Dikarya</taxon>
        <taxon>Ascomycota</taxon>
        <taxon>Taphrinomycotina</taxon>
        <taxon>Pneumocystomycetes</taxon>
        <taxon>Pneumocystaceae</taxon>
        <taxon>Pneumocystis</taxon>
    </lineage>
</organism>
<accession>A0ACB7C9G0</accession>
<comment type="caution">
    <text evidence="1">The sequence shown here is derived from an EMBL/GenBank/DDBJ whole genome shotgun (WGS) entry which is preliminary data.</text>
</comment>
<name>A0ACB7C9G0_9ASCO</name>
<keyword evidence="2" id="KW-1185">Reference proteome</keyword>
<reference evidence="1 2" key="1">
    <citation type="journal article" date="2021" name="Commun. Biol.">
        <title>Genomic insights into the host specific adaptation of the Pneumocystis genus.</title>
        <authorList>
            <person name="Cisse O.H."/>
            <person name="Ma L."/>
            <person name="Dekker J.P."/>
            <person name="Khil P.P."/>
            <person name="Youn J.-H."/>
            <person name="Brenchley J.M."/>
            <person name="Blair R."/>
            <person name="Pahar B."/>
            <person name="Chabe M."/>
            <person name="Van Rompay K.K.A."/>
            <person name="Keesler R."/>
            <person name="Sukura A."/>
            <person name="Hirsch V."/>
            <person name="Kutty G."/>
            <person name="Liu Y."/>
            <person name="Peng L."/>
            <person name="Chen J."/>
            <person name="Song J."/>
            <person name="Weissenbacher-Lang C."/>
            <person name="Xu J."/>
            <person name="Upham N.S."/>
            <person name="Stajich J.E."/>
            <person name="Cuomo C.A."/>
            <person name="Cushion M.T."/>
            <person name="Kovacs J.A."/>
        </authorList>
    </citation>
    <scope>NUCLEOTIDE SEQUENCE [LARGE SCALE GENOMIC DNA]</scope>
    <source>
        <strain evidence="1 2">RABM</strain>
    </source>
</reference>
<sequence>MANSWKPQIEPFSQLIRILKDSISEDSVLRNEAMKHLEEAQKVPDFNKYLASIFMEADKSDISVRSAAGLLLKNNINMFFPQISDDVLIYLKEVSISGLSDTQQLIRNISGNLITTIIKKGGIMSSTEILPKLMQMLESPNISTQEGAFSAMTKICEDSSRELDQEYNGERPLNFMIPKFLSFTDSKNPRIRADAFFCLNQFILTRSQSLFAHIDIFLTKLFQSATDSTPEVRKNVCQALVMLLDVKSDKILPSFNSIVEYMLYCTSDSEEHVALEACEFWLAVAEQPELQRPLEQYLDRIVPTLLKGMVYSEASILTLEGDEDDAHIADKPEDIKPQHANAKIHENKHIYDNSSQKVPKLESDSDFDEDDYDYESDDEAYSQWNLRKCSAAAFDVLSTIYHNKLLEISMPYLRQNIFNEDWKIREAGVLALGALAEGCFDDMTEFLPELFPYLISLLNDPKPLIRQMTCWTLGRYSKWAAFLQSEKEKEKYFIALLEGLLRMVLDNNKKVQKAGCSALANLEEQAGPILIPYLDPILRTLVIAFQKYQQKNLLILYDALQTLTDSVGQSLNKKEYIDILMPPLIEKWSSLSDDDRDLFPLLECLSSVTVALGDGFMPFAPPVFSRCISIIHKTLLQLNLYNQDPRLDAPDKNFLVTSLDLLSGLVEGLGLNFEYLIMQAEPPLVQLLSICITDSSPEVRQSSYALLGDLSIFCFQHIKPYITPLMSELIGQLDLHHESFGICSNAAWSAGEISLKMGHEMLPYVNPLLDRLVKLLKGSNILPNVLENCAITIGRLSLACPDSVAPNLRNFIKPWCAALINVRDNEEKDSAFRGICTIISRNPEAITDILTDFMTAISKFQKPSPELDNMFLEILRGYKGMMNNWDNIISNLHPEDQQRLRERENKCYLYSKNIEAMTSYPYDYENVFDQDYLADDALIEDIWAQDEFTELHPENSDKIRVFPGEKQKNSNDQEASGSHIKKKNEDYLQEDFQTSLENLTESHVQYALGFDKNNLSGNSNKTSEAKTPQKNIKLFNDLPSAKQEALKTFEEHFYNIYHSKDLGESGQDEIMTCECKSEWDGTKNRACGKNSDCINRMTSVECTDDCNCGEDCQNRRFKLRQYSDIDVIKTKKKGYGIRANSDMESGQFVYEYVGEVIDEKKFRKRIKIYADEDIKHFYFMMLQRGEYIDATKKGGLARFLNHSCSPNCYVDKWVVGTKLHMGIFCKRNIQKGEELTFDYNVDRYGATAQPCYCEEPGCIGFIGGKTQTELHPKIPQNILEALGFDDLDFWDLSSKKIRKKKKDETDEEYYSTLQSNPINENGVTKIMSALLQCKERWIINRLLLRIHSNNDPVIQRRVMKMHGYQILGSVLRDWKEDFDISNMILNILLKWPRITKNKISSSKIETTVQILASHENAELRRMAQELIKEWGNLSMAYRIPKKPKAQQIEATHSEQENSSNDSKSYQSPDSQSSPISNEQYYRFSRFKNHDNYRISKSSSFRGERFWRPGVRFSEDLDTRGLKSRDSRTVDANSRALPPGWAVAKTQDGKPYYYCMDKVQWEFPLKALPPPPPPPLPPPSSFNSNSLDLQKIIDEANAELMERQNSISKHDSKNNKNNKNKDNKHLSSKKEKEKIPLEKILTKTFAKYVPNVIAKFQDELGKDEFKKRAKEIVEILVKKEMRPGHEIRNIYELSSTKKKKIKEFSRTYIEKVISKKKEKNSRKTTKSHKQENTNGFIENISNEYRSITSKDTQDNSNN</sequence>
<evidence type="ECO:0000313" key="1">
    <source>
        <dbReference type="EMBL" id="KAG4304337.1"/>
    </source>
</evidence>
<proteinExistence type="predicted"/>